<feature type="region of interest" description="Disordered" evidence="1">
    <location>
        <begin position="939"/>
        <end position="976"/>
    </location>
</feature>
<feature type="compositionally biased region" description="Polar residues" evidence="1">
    <location>
        <begin position="967"/>
        <end position="976"/>
    </location>
</feature>
<keyword evidence="3" id="KW-1185">Reference proteome</keyword>
<evidence type="ECO:0000256" key="1">
    <source>
        <dbReference type="SAM" id="MobiDB-lite"/>
    </source>
</evidence>
<evidence type="ECO:0000256" key="2">
    <source>
        <dbReference type="SAM" id="SignalP"/>
    </source>
</evidence>
<protein>
    <submittedName>
        <fullName evidence="4">Uncharacterized protein LOC117237806</fullName>
    </submittedName>
</protein>
<feature type="region of interest" description="Disordered" evidence="1">
    <location>
        <begin position="1036"/>
        <end position="1055"/>
    </location>
</feature>
<feature type="chain" id="PRO_5027024576" evidence="2">
    <location>
        <begin position="28"/>
        <end position="1055"/>
    </location>
</feature>
<proteinExistence type="predicted"/>
<dbReference type="Proteomes" id="UP000504631">
    <property type="component" value="Unplaced"/>
</dbReference>
<dbReference type="AlphaFoldDB" id="A0A6J3KY16"/>
<feature type="region of interest" description="Disordered" evidence="1">
    <location>
        <begin position="764"/>
        <end position="789"/>
    </location>
</feature>
<evidence type="ECO:0000313" key="3">
    <source>
        <dbReference type="Proteomes" id="UP000504631"/>
    </source>
</evidence>
<dbReference type="RefSeq" id="XP_033358050.1">
    <property type="nucleotide sequence ID" value="XM_033502159.1"/>
</dbReference>
<sequence>MDLHNSMRNMNLLRVTLTLSLLVFACSTSSCLKNDPSEPSFDNGPNIIRRSRRAGLNEYLVPPPIPKPYPVRSGRVANPSAAESPGYFTQLMSWLNPFNYVSSTSTPLKTSHLEPPPLYSPLTQSYGPPPYNLHPALQPGPSLHPPLGPQIDPSLHSSIGPFPPVQHTGPPVAAPSSGHPDASFNLPARPSLQLYNPSTILHGMQRAIPTAKDNRGSYVAANKGKHCNPCNKVPWIPMQDSGLHSDKYPLPTQLSNGYLPPSNQGNHDVQYAASHEIRIPELSQIPVEQTPFNSALPHPLLYHDTIPPLYKAEPFARPFQNPPAIENVEHFKSPALPVTPLTDQVHKSPDVKDERYNIYGNDDQRSIGTEINQGHVSAISKSHEIEINKVPVDHKESFDSSILDAQSPGSSNLENHEFPSQSGNGYHELFHPNPTPISDFNYLPPDLKPSASFATSTFHNQESDSLNYQYSGDLSPSGSVVKDSHVTTQPSLASSFVSKERPIHFEESPLLDLTKKDESRIDIQWPTSTIGYTDIDNVSDNTAKTTTDYNLETENVFFDDSSDSVKSTESYSLPDIQNINSVFGPSTIATVDFSNSNINEHVETSTGSREYTNQQDVSYIPPSGQAGYLWPSLLINTPNLRNHSSKNHGSLNHLARWNNSLSGNKNFEKQDSIDTKDTRDTLQRPQNMKRNKQVQVIIPYTSEYTPIPFQQSYGDWSIKTNFERTQPRKVPSRTGLNADNYLQQESRNDIRVVNQLQSQFNVNNSKKSNVQSIRPSSTTVEDSKSTTTRANTSIDVRRLQKNIDNWTIQEYSRPTTSSTILPSSLHPYLSPSKKIPTEYLTTTEPADRTNESRDHNEIVKTYSLAGFSFNEIEHEGSASNRIEETQSAVKVLRIDKPKVTINDLHSVDKPRIEEKSTWKSDSVSISSINKERVYVVTPQPISQIPSKNDMENRKEQGETEQPERTSESTVSDISNSKNNFSDFEAIEKAYQVLPQAVNNLAVASTGKENIPLWGIMEHEEFASLNLNENDEEAAEDIVDGPILYSGHSKVSRAKR</sequence>
<accession>A0A6J3KY16</accession>
<keyword evidence="2" id="KW-0732">Signal</keyword>
<feature type="compositionally biased region" description="Basic and acidic residues" evidence="1">
    <location>
        <begin position="948"/>
        <end position="966"/>
    </location>
</feature>
<feature type="signal peptide" evidence="2">
    <location>
        <begin position="1"/>
        <end position="27"/>
    </location>
</feature>
<feature type="compositionally biased region" description="Polar residues" evidence="1">
    <location>
        <begin position="773"/>
        <end position="789"/>
    </location>
</feature>
<gene>
    <name evidence="4" type="primary">LOC117237806</name>
</gene>
<reference evidence="4" key="1">
    <citation type="submission" date="2025-08" db="UniProtKB">
        <authorList>
            <consortium name="RefSeq"/>
        </authorList>
    </citation>
    <scope>IDENTIFICATION</scope>
    <source>
        <tissue evidence="4">Muscle</tissue>
    </source>
</reference>
<dbReference type="GeneID" id="117237806"/>
<feature type="compositionally biased region" description="Polar residues" evidence="1">
    <location>
        <begin position="401"/>
        <end position="424"/>
    </location>
</feature>
<feature type="region of interest" description="Disordered" evidence="1">
    <location>
        <begin position="401"/>
        <end position="431"/>
    </location>
</feature>
<feature type="region of interest" description="Disordered" evidence="1">
    <location>
        <begin position="105"/>
        <end position="189"/>
    </location>
</feature>
<name>A0A6J3KY16_9HYME</name>
<dbReference type="KEGG" id="bvk:117237806"/>
<organism evidence="3 4">
    <name type="scientific">Bombus vosnesenskii</name>
    <dbReference type="NCBI Taxonomy" id="207650"/>
    <lineage>
        <taxon>Eukaryota</taxon>
        <taxon>Metazoa</taxon>
        <taxon>Ecdysozoa</taxon>
        <taxon>Arthropoda</taxon>
        <taxon>Hexapoda</taxon>
        <taxon>Insecta</taxon>
        <taxon>Pterygota</taxon>
        <taxon>Neoptera</taxon>
        <taxon>Endopterygota</taxon>
        <taxon>Hymenoptera</taxon>
        <taxon>Apocrita</taxon>
        <taxon>Aculeata</taxon>
        <taxon>Apoidea</taxon>
        <taxon>Anthophila</taxon>
        <taxon>Apidae</taxon>
        <taxon>Bombus</taxon>
        <taxon>Pyrobombus</taxon>
    </lineage>
</organism>
<evidence type="ECO:0000313" key="4">
    <source>
        <dbReference type="RefSeq" id="XP_033358050.1"/>
    </source>
</evidence>